<protein>
    <submittedName>
        <fullName evidence="2">Flagellar basal body-associated protein FliL</fullName>
    </submittedName>
</protein>
<keyword evidence="3" id="KW-1185">Reference proteome</keyword>
<gene>
    <name evidence="2" type="ORF">HNR59_000061</name>
</gene>
<evidence type="ECO:0000313" key="2">
    <source>
        <dbReference type="EMBL" id="MBB6010716.1"/>
    </source>
</evidence>
<keyword evidence="2" id="KW-0282">Flagellum</keyword>
<keyword evidence="2" id="KW-0966">Cell projection</keyword>
<evidence type="ECO:0000256" key="1">
    <source>
        <dbReference type="SAM" id="Phobius"/>
    </source>
</evidence>
<comment type="caution">
    <text evidence="2">The sequence shown here is derived from an EMBL/GenBank/DDBJ whole genome shotgun (WGS) entry which is preliminary data.</text>
</comment>
<dbReference type="AlphaFoldDB" id="A0A7W9RY99"/>
<organism evidence="2 3">
    <name type="scientific">Aquamicrobium lusatiense</name>
    <dbReference type="NCBI Taxonomy" id="89772"/>
    <lineage>
        <taxon>Bacteria</taxon>
        <taxon>Pseudomonadati</taxon>
        <taxon>Pseudomonadota</taxon>
        <taxon>Alphaproteobacteria</taxon>
        <taxon>Hyphomicrobiales</taxon>
        <taxon>Phyllobacteriaceae</taxon>
        <taxon>Aquamicrobium</taxon>
    </lineage>
</organism>
<accession>A0A7W9RY99</accession>
<name>A0A7W9RY99_9HYPH</name>
<proteinExistence type="predicted"/>
<dbReference type="EMBL" id="JACHEU010000001">
    <property type="protein sequence ID" value="MBB6010716.1"/>
    <property type="molecule type" value="Genomic_DNA"/>
</dbReference>
<keyword evidence="2" id="KW-0969">Cilium</keyword>
<evidence type="ECO:0000313" key="3">
    <source>
        <dbReference type="Proteomes" id="UP000533306"/>
    </source>
</evidence>
<dbReference type="Proteomes" id="UP000533306">
    <property type="component" value="Unassembled WGS sequence"/>
</dbReference>
<feature type="transmembrane region" description="Helical" evidence="1">
    <location>
        <begin position="20"/>
        <end position="41"/>
    </location>
</feature>
<keyword evidence="1" id="KW-0472">Membrane</keyword>
<sequence length="61" mass="6426">MARIFREQAVRQGRKGSRVLVILICAIVLALAAWAATALLVPKPDAPAGQTSATETVPAQQ</sequence>
<keyword evidence="1" id="KW-0812">Transmembrane</keyword>
<reference evidence="2 3" key="1">
    <citation type="submission" date="2020-08" db="EMBL/GenBank/DDBJ databases">
        <title>Genomic Encyclopedia of Type Strains, Phase IV (KMG-IV): sequencing the most valuable type-strain genomes for metagenomic binning, comparative biology and taxonomic classification.</title>
        <authorList>
            <person name="Goeker M."/>
        </authorList>
    </citation>
    <scope>NUCLEOTIDE SEQUENCE [LARGE SCALE GENOMIC DNA]</scope>
    <source>
        <strain evidence="2 3">DSM 11099</strain>
    </source>
</reference>
<keyword evidence="1" id="KW-1133">Transmembrane helix</keyword>
<dbReference type="RefSeq" id="WP_183824348.1">
    <property type="nucleotide sequence ID" value="NZ_JACHEU010000001.1"/>
</dbReference>